<feature type="transmembrane region" description="Helical" evidence="6">
    <location>
        <begin position="238"/>
        <end position="256"/>
    </location>
</feature>
<dbReference type="InterPro" id="IPR007895">
    <property type="entry name" value="MASE1"/>
</dbReference>
<feature type="transmembrane region" description="Helical" evidence="6">
    <location>
        <begin position="44"/>
        <end position="65"/>
    </location>
</feature>
<dbReference type="PANTHER" id="PTHR33121:SF64">
    <property type="entry name" value="CYCLIC DI-GMP PHOSPHODIESTERASE PDEF"/>
    <property type="match status" value="1"/>
</dbReference>
<comment type="subcellular location">
    <subcellularLocation>
        <location evidence="1">Cell membrane</location>
        <topology evidence="1">Multi-pass membrane protein</topology>
    </subcellularLocation>
</comment>
<organism evidence="8 9">
    <name type="scientific">Kluyvera genomosp. 2</name>
    <dbReference type="NCBI Taxonomy" id="2774054"/>
    <lineage>
        <taxon>Bacteria</taxon>
        <taxon>Pseudomonadati</taxon>
        <taxon>Pseudomonadota</taxon>
        <taxon>Gammaproteobacteria</taxon>
        <taxon>Enterobacterales</taxon>
        <taxon>Enterobacteriaceae</taxon>
        <taxon>Kluyvera</taxon>
    </lineage>
</organism>
<feature type="transmembrane region" description="Helical" evidence="6">
    <location>
        <begin position="12"/>
        <end position="32"/>
    </location>
</feature>
<protein>
    <submittedName>
        <fullName evidence="8">Sensor domain-containing phosphodiesterase</fullName>
    </submittedName>
</protein>
<dbReference type="SMART" id="SM00267">
    <property type="entry name" value="GGDEF"/>
    <property type="match status" value="1"/>
</dbReference>
<dbReference type="GO" id="GO:0071111">
    <property type="term" value="F:cyclic-guanylate-specific phosphodiesterase activity"/>
    <property type="evidence" value="ECO:0007669"/>
    <property type="project" value="InterPro"/>
</dbReference>
<dbReference type="EMBL" id="PYHO01000001">
    <property type="protein sequence ID" value="PSR48526.1"/>
    <property type="molecule type" value="Genomic_DNA"/>
</dbReference>
<keyword evidence="2" id="KW-1003">Cell membrane</keyword>
<dbReference type="InterPro" id="IPR043128">
    <property type="entry name" value="Rev_trsase/Diguanyl_cyclase"/>
</dbReference>
<dbReference type="InterPro" id="IPR050706">
    <property type="entry name" value="Cyclic-di-GMP_PDE-like"/>
</dbReference>
<evidence type="ECO:0000259" key="7">
    <source>
        <dbReference type="PROSITE" id="PS50883"/>
    </source>
</evidence>
<dbReference type="Pfam" id="PF00563">
    <property type="entry name" value="EAL"/>
    <property type="match status" value="1"/>
</dbReference>
<proteinExistence type="predicted"/>
<dbReference type="RefSeq" id="WP_106924127.1">
    <property type="nucleotide sequence ID" value="NZ_CABMMU010000001.1"/>
</dbReference>
<dbReference type="InterPro" id="IPR035919">
    <property type="entry name" value="EAL_sf"/>
</dbReference>
<keyword evidence="3 6" id="KW-0812">Transmembrane</keyword>
<dbReference type="Pfam" id="PF05231">
    <property type="entry name" value="MASE1"/>
    <property type="match status" value="1"/>
</dbReference>
<feature type="transmembrane region" description="Helical" evidence="6">
    <location>
        <begin position="126"/>
        <end position="149"/>
    </location>
</feature>
<comment type="caution">
    <text evidence="8">The sequence shown here is derived from an EMBL/GenBank/DDBJ whole genome shotgun (WGS) entry which is preliminary data.</text>
</comment>
<dbReference type="Proteomes" id="UP000240892">
    <property type="component" value="Unassembled WGS sequence"/>
</dbReference>
<evidence type="ECO:0000256" key="5">
    <source>
        <dbReference type="ARBA" id="ARBA00023136"/>
    </source>
</evidence>
<dbReference type="STRING" id="1006000.GKAS_00218"/>
<evidence type="ECO:0000256" key="4">
    <source>
        <dbReference type="ARBA" id="ARBA00022989"/>
    </source>
</evidence>
<dbReference type="Gene3D" id="3.30.70.270">
    <property type="match status" value="1"/>
</dbReference>
<feature type="domain" description="EAL" evidence="7">
    <location>
        <begin position="493"/>
        <end position="744"/>
    </location>
</feature>
<keyword evidence="4 6" id="KW-1133">Transmembrane helix</keyword>
<dbReference type="SMART" id="SM00052">
    <property type="entry name" value="EAL"/>
    <property type="match status" value="1"/>
</dbReference>
<evidence type="ECO:0000313" key="9">
    <source>
        <dbReference type="Proteomes" id="UP000240892"/>
    </source>
</evidence>
<evidence type="ECO:0000256" key="2">
    <source>
        <dbReference type="ARBA" id="ARBA00022475"/>
    </source>
</evidence>
<name>A0A2T2Y7L8_9ENTR</name>
<feature type="transmembrane region" description="Helical" evidence="6">
    <location>
        <begin position="85"/>
        <end position="106"/>
    </location>
</feature>
<keyword evidence="5 6" id="KW-0472">Membrane</keyword>
<dbReference type="GO" id="GO:0005886">
    <property type="term" value="C:plasma membrane"/>
    <property type="evidence" value="ECO:0007669"/>
    <property type="project" value="UniProtKB-SubCell"/>
</dbReference>
<dbReference type="Gene3D" id="3.20.20.450">
    <property type="entry name" value="EAL domain"/>
    <property type="match status" value="1"/>
</dbReference>
<dbReference type="PANTHER" id="PTHR33121">
    <property type="entry name" value="CYCLIC DI-GMP PHOSPHODIESTERASE PDEF"/>
    <property type="match status" value="1"/>
</dbReference>
<feature type="transmembrane region" description="Helical" evidence="6">
    <location>
        <begin position="169"/>
        <end position="190"/>
    </location>
</feature>
<gene>
    <name evidence="8" type="ORF">C8256_00585</name>
</gene>
<evidence type="ECO:0000256" key="3">
    <source>
        <dbReference type="ARBA" id="ARBA00022692"/>
    </source>
</evidence>
<dbReference type="CDD" id="cd01948">
    <property type="entry name" value="EAL"/>
    <property type="match status" value="1"/>
</dbReference>
<dbReference type="AlphaFoldDB" id="A0A2T2Y7L8"/>
<evidence type="ECO:0000256" key="6">
    <source>
        <dbReference type="SAM" id="Phobius"/>
    </source>
</evidence>
<sequence length="761" mass="87190">MNFCKIYKQYRDCWWCLPLILPLVILPIIKFANTYTYVGGGKTYLYYLPLPFLLCMMLFFGWRALPGIIAGVGLYLTRDLHIVEEIGLTLQFLIPTLIAWGGYHYFHSGRKMVSHGDMQLMAHRLFWQMFVPSTLFMFLIQFTLYIGVYPSLSDAQWTSPLTQRNLINYQALLVGYLTGVPLCYLLIRLIRNPYYLRSFISQVRRDFDPKVTWPEMAVWCGAVVWIFSMLMIPLDNASTIFSTNYTLSLLLPIMLWGSMRFGYRFISVVWTIMLIVAIHYHYHYVPRSAGYSVQLAITSSSFLVFSFIIAYMAMLSSRQRAIHERVRRMAFIDPVVNLPNMRALSRAISHTPWSVLCFLRMPDLEMLTRHYGIMLRINYKQNLAEYLSEVLRPGEGVYQLNGSELAVLLHTESYKERIDDLYAHLKLFRYSWNGMPLQPQIGVSYCYIQSPVAHLSLMLGELNTVAELSLVTDRAENLQRRGAQHLQQELKDKIAMMVRVQQALENDRFRLMAQPIVGIRGDDYHEVLLRMLGDDDELISPTLFLPVAHEFGMVSRIDLWVLENTLRFMASHRESHPGMRLALNLAPSTASGLGFARRVAELLEQHGIEAWQLVFEITESHSLVNVEQARRTLSELRELGCRVAIDDFGTGYASYARLKHISADILKIDGSFIRNIATSSLDYQIVSSICHLARMKKMRVVAEYVENDAIHQAAIALGIDYLQGYSIGKPAPLEELAAVKTSENVESSRDSFVGGSLLGDF</sequence>
<feature type="transmembrane region" description="Helical" evidence="6">
    <location>
        <begin position="263"/>
        <end position="282"/>
    </location>
</feature>
<reference evidence="8 9" key="1">
    <citation type="submission" date="2018-03" db="EMBL/GenBank/DDBJ databases">
        <title>First report of an OXA-48+CTX-M-M-producing Kluyvera ascorbata clone recovered from patients admitted in a University Hospital in Madrid, Spain.</title>
        <authorList>
            <person name="Hernandez-Garcia M."/>
            <person name="Leon-Sampedro R."/>
            <person name="Perez-Viso B."/>
            <person name="Morosini M.I."/>
            <person name="Lopez-Fresnena N."/>
            <person name="Coque T.M."/>
            <person name="Bonten M."/>
            <person name="Malhotra-Kumar S."/>
            <person name="Ruiz-Garbajosa P."/>
            <person name="Canton R."/>
        </authorList>
    </citation>
    <scope>NUCLEOTIDE SEQUENCE [LARGE SCALE GENOMIC DNA]</scope>
    <source>
        <strain evidence="8 9">KA2</strain>
    </source>
</reference>
<feature type="transmembrane region" description="Helical" evidence="6">
    <location>
        <begin position="211"/>
        <end position="232"/>
    </location>
</feature>
<accession>A0A2T2Y7L8</accession>
<evidence type="ECO:0000256" key="1">
    <source>
        <dbReference type="ARBA" id="ARBA00004651"/>
    </source>
</evidence>
<evidence type="ECO:0000313" key="8">
    <source>
        <dbReference type="EMBL" id="PSR48526.1"/>
    </source>
</evidence>
<dbReference type="PROSITE" id="PS50883">
    <property type="entry name" value="EAL"/>
    <property type="match status" value="1"/>
</dbReference>
<dbReference type="SUPFAM" id="SSF141868">
    <property type="entry name" value="EAL domain-like"/>
    <property type="match status" value="1"/>
</dbReference>
<dbReference type="InterPro" id="IPR000160">
    <property type="entry name" value="GGDEF_dom"/>
</dbReference>
<feature type="transmembrane region" description="Helical" evidence="6">
    <location>
        <begin position="294"/>
        <end position="315"/>
    </location>
</feature>
<keyword evidence="9" id="KW-1185">Reference proteome</keyword>
<dbReference type="InterPro" id="IPR001633">
    <property type="entry name" value="EAL_dom"/>
</dbReference>